<sequence length="87" mass="9668">MKSKSLEKKQQGGIIHQVVGASRNHAFWLIPSSGQGRENIKRCRCPRIGSFHGAGGRLFGDSFILDLIRSLNTMKMNTRKVKNNGSN</sequence>
<accession>A0A0B0P1F5</accession>
<reference evidence="2" key="1">
    <citation type="submission" date="2014-09" db="EMBL/GenBank/DDBJ databases">
        <authorList>
            <person name="Mudge J."/>
            <person name="Ramaraj T."/>
            <person name="Lindquist I.E."/>
            <person name="Bharti A.K."/>
            <person name="Sundararajan A."/>
            <person name="Cameron C.T."/>
            <person name="Woodward J.E."/>
            <person name="May G.D."/>
            <person name="Brubaker C."/>
            <person name="Broadhvest J."/>
            <person name="Wilkins T.A."/>
        </authorList>
    </citation>
    <scope>NUCLEOTIDE SEQUENCE</scope>
    <source>
        <strain evidence="2">cv. AKA8401</strain>
    </source>
</reference>
<organism evidence="1 2">
    <name type="scientific">Gossypium arboreum</name>
    <name type="common">Tree cotton</name>
    <name type="synonym">Gossypium nanking</name>
    <dbReference type="NCBI Taxonomy" id="29729"/>
    <lineage>
        <taxon>Eukaryota</taxon>
        <taxon>Viridiplantae</taxon>
        <taxon>Streptophyta</taxon>
        <taxon>Embryophyta</taxon>
        <taxon>Tracheophyta</taxon>
        <taxon>Spermatophyta</taxon>
        <taxon>Magnoliopsida</taxon>
        <taxon>eudicotyledons</taxon>
        <taxon>Gunneridae</taxon>
        <taxon>Pentapetalae</taxon>
        <taxon>rosids</taxon>
        <taxon>malvids</taxon>
        <taxon>Malvales</taxon>
        <taxon>Malvaceae</taxon>
        <taxon>Malvoideae</taxon>
        <taxon>Gossypium</taxon>
    </lineage>
</organism>
<keyword evidence="2" id="KW-1185">Reference proteome</keyword>
<evidence type="ECO:0000313" key="1">
    <source>
        <dbReference type="EMBL" id="KHG17974.1"/>
    </source>
</evidence>
<dbReference type="EMBL" id="KN409503">
    <property type="protein sequence ID" value="KHG17974.1"/>
    <property type="molecule type" value="Genomic_DNA"/>
</dbReference>
<gene>
    <name evidence="1" type="ORF">F383_23050</name>
</gene>
<dbReference type="Proteomes" id="UP000032142">
    <property type="component" value="Unassembled WGS sequence"/>
</dbReference>
<protein>
    <submittedName>
        <fullName evidence="1">Uncharacterized protein</fullName>
    </submittedName>
</protein>
<proteinExistence type="predicted"/>
<evidence type="ECO:0000313" key="2">
    <source>
        <dbReference type="Proteomes" id="UP000032142"/>
    </source>
</evidence>
<name>A0A0B0P1F5_GOSAR</name>
<dbReference type="AlphaFoldDB" id="A0A0B0P1F5"/>